<name>A0A9P6IGZ4_9FUNG</name>
<dbReference type="AlphaFoldDB" id="A0A9P6IGZ4"/>
<organism evidence="1 2">
    <name type="scientific">Modicella reniformis</name>
    <dbReference type="NCBI Taxonomy" id="1440133"/>
    <lineage>
        <taxon>Eukaryota</taxon>
        <taxon>Fungi</taxon>
        <taxon>Fungi incertae sedis</taxon>
        <taxon>Mucoromycota</taxon>
        <taxon>Mortierellomycotina</taxon>
        <taxon>Mortierellomycetes</taxon>
        <taxon>Mortierellales</taxon>
        <taxon>Mortierellaceae</taxon>
        <taxon>Modicella</taxon>
    </lineage>
</organism>
<comment type="caution">
    <text evidence="1">The sequence shown here is derived from an EMBL/GenBank/DDBJ whole genome shotgun (WGS) entry which is preliminary data.</text>
</comment>
<evidence type="ECO:0000313" key="2">
    <source>
        <dbReference type="Proteomes" id="UP000749646"/>
    </source>
</evidence>
<protein>
    <submittedName>
        <fullName evidence="1">Uncharacterized protein</fullName>
    </submittedName>
</protein>
<dbReference type="Proteomes" id="UP000749646">
    <property type="component" value="Unassembled WGS sequence"/>
</dbReference>
<proteinExistence type="predicted"/>
<dbReference type="EMBL" id="JAAAHW010011978">
    <property type="protein sequence ID" value="KAF9916393.1"/>
    <property type="molecule type" value="Genomic_DNA"/>
</dbReference>
<keyword evidence="2" id="KW-1185">Reference proteome</keyword>
<gene>
    <name evidence="1" type="ORF">BGZ65_000294</name>
</gene>
<evidence type="ECO:0000313" key="1">
    <source>
        <dbReference type="EMBL" id="KAF9916393.1"/>
    </source>
</evidence>
<reference evidence="1" key="1">
    <citation type="journal article" date="2020" name="Fungal Divers.">
        <title>Resolving the Mortierellaceae phylogeny through synthesis of multi-gene phylogenetics and phylogenomics.</title>
        <authorList>
            <person name="Vandepol N."/>
            <person name="Liber J."/>
            <person name="Desiro A."/>
            <person name="Na H."/>
            <person name="Kennedy M."/>
            <person name="Barry K."/>
            <person name="Grigoriev I.V."/>
            <person name="Miller A.N."/>
            <person name="O'Donnell K."/>
            <person name="Stajich J.E."/>
            <person name="Bonito G."/>
        </authorList>
    </citation>
    <scope>NUCLEOTIDE SEQUENCE</scope>
    <source>
        <strain evidence="1">MES-2147</strain>
    </source>
</reference>
<dbReference type="OrthoDB" id="4033880at2759"/>
<accession>A0A9P6IGZ4</accession>
<sequence length="113" mass="11837">MALQNREDGMDTFGNVGQLRIPAIHAGAANPFQSAGMNNNNNNYNNNSLIDIGDSGGSLVRSNTNNPFQTTTNSGFLSSQATGFGAQNANMFNQFSTGQSTATSGAYSSNTLF</sequence>